<dbReference type="EMBL" id="MSFK01000005">
    <property type="protein sequence ID" value="PWY94100.1"/>
    <property type="molecule type" value="Genomic_DNA"/>
</dbReference>
<name>A0A317XC32_9EURO</name>
<dbReference type="Proteomes" id="UP000246702">
    <property type="component" value="Unassembled WGS sequence"/>
</dbReference>
<sequence length="195" mass="20921">MTSSSSDDYPGDAAYAKISLVDENQRQLVDAHELMDQYTGLKQLFDFETRYHVGAYSVDSTLIVDIAKFVDACYLVSTNPTAAPHDALYLANATDIRGSRYEAKGSNIPPSGGKIWWSLLKDENVKSYVAQVSKAEQMNLQEAQTSDLGAGAEIALNVLMAASLVPYVGPFLSTVGSAEIEGLTNVKVDSSAGEA</sequence>
<evidence type="ECO:0000313" key="1">
    <source>
        <dbReference type="EMBL" id="PWY94100.1"/>
    </source>
</evidence>
<dbReference type="OrthoDB" id="5374206at2759"/>
<proteinExistence type="predicted"/>
<reference evidence="1 2" key="1">
    <citation type="submission" date="2016-12" db="EMBL/GenBank/DDBJ databases">
        <title>The genomes of Aspergillus section Nigri reveals drivers in fungal speciation.</title>
        <authorList>
            <consortium name="DOE Joint Genome Institute"/>
            <person name="Vesth T.C."/>
            <person name="Nybo J."/>
            <person name="Theobald S."/>
            <person name="Brandl J."/>
            <person name="Frisvad J.C."/>
            <person name="Nielsen K.F."/>
            <person name="Lyhne E.K."/>
            <person name="Kogle M.E."/>
            <person name="Kuo A."/>
            <person name="Riley R."/>
            <person name="Clum A."/>
            <person name="Nolan M."/>
            <person name="Lipzen A."/>
            <person name="Salamov A."/>
            <person name="Henrissat B."/>
            <person name="Wiebenga A."/>
            <person name="De Vries R.P."/>
            <person name="Grigoriev I.V."/>
            <person name="Mortensen U.H."/>
            <person name="Andersen M.R."/>
            <person name="Baker S.E."/>
        </authorList>
    </citation>
    <scope>NUCLEOTIDE SEQUENCE [LARGE SCALE GENOMIC DNA]</scope>
    <source>
        <strain evidence="1 2">CBS 115572</strain>
    </source>
</reference>
<keyword evidence="2" id="KW-1185">Reference proteome</keyword>
<dbReference type="GeneID" id="37117624"/>
<accession>A0A317XC32</accession>
<dbReference type="AlphaFoldDB" id="A0A317XC32"/>
<protein>
    <submittedName>
        <fullName evidence="1">Uncharacterized protein</fullName>
    </submittedName>
</protein>
<comment type="caution">
    <text evidence="1">The sequence shown here is derived from an EMBL/GenBank/DDBJ whole genome shotgun (WGS) entry which is preliminary data.</text>
</comment>
<organism evidence="1 2">
    <name type="scientific">Aspergillus sclerotioniger CBS 115572</name>
    <dbReference type="NCBI Taxonomy" id="1450535"/>
    <lineage>
        <taxon>Eukaryota</taxon>
        <taxon>Fungi</taxon>
        <taxon>Dikarya</taxon>
        <taxon>Ascomycota</taxon>
        <taxon>Pezizomycotina</taxon>
        <taxon>Eurotiomycetes</taxon>
        <taxon>Eurotiomycetidae</taxon>
        <taxon>Eurotiales</taxon>
        <taxon>Aspergillaceae</taxon>
        <taxon>Aspergillus</taxon>
        <taxon>Aspergillus subgen. Circumdati</taxon>
    </lineage>
</organism>
<dbReference type="RefSeq" id="XP_025470861.1">
    <property type="nucleotide sequence ID" value="XM_025615481.1"/>
</dbReference>
<gene>
    <name evidence="1" type="ORF">BO94DRAFT_582504</name>
</gene>
<evidence type="ECO:0000313" key="2">
    <source>
        <dbReference type="Proteomes" id="UP000246702"/>
    </source>
</evidence>